<dbReference type="EMBL" id="CP117564">
    <property type="protein sequence ID" value="WDB31956.1"/>
    <property type="molecule type" value="Genomic_DNA"/>
</dbReference>
<dbReference type="AlphaFoldDB" id="A0AAX3MTG3"/>
<accession>A0AAX3MTG3</accession>
<reference evidence="2" key="1">
    <citation type="submission" date="2023-02" db="EMBL/GenBank/DDBJ databases">
        <title>Escherichia albertii as a potential enteropathogen in the light of epidemiological and genomic studies.</title>
        <authorList>
            <person name="Leszczynska K."/>
            <person name="Swiecicka I."/>
            <person name="Daniluk T."/>
            <person name="Lebensztejn D."/>
            <person name="Chmielewska S."/>
            <person name="Leszczynska D."/>
            <person name="Gawor J."/>
            <person name="Kliber M."/>
        </authorList>
    </citation>
    <scope>NUCLEOTIDE SEQUENCE</scope>
    <source>
        <strain evidence="2">BIA_7</strain>
        <plasmid evidence="2">pEA7_2</plasmid>
    </source>
</reference>
<dbReference type="InterPro" id="IPR036937">
    <property type="entry name" value="Adhesion_dom_fimbrial_sf"/>
</dbReference>
<dbReference type="RefSeq" id="WP_137650469.1">
    <property type="nucleotide sequence ID" value="NZ_BJCV01000073.1"/>
</dbReference>
<feature type="chain" id="PRO_5043489231" evidence="1">
    <location>
        <begin position="22"/>
        <end position="171"/>
    </location>
</feature>
<dbReference type="GO" id="GO:0009289">
    <property type="term" value="C:pilus"/>
    <property type="evidence" value="ECO:0007669"/>
    <property type="project" value="InterPro"/>
</dbReference>
<proteinExistence type="predicted"/>
<feature type="signal peptide" evidence="1">
    <location>
        <begin position="1"/>
        <end position="21"/>
    </location>
</feature>
<dbReference type="SUPFAM" id="SSF49401">
    <property type="entry name" value="Bacterial adhesins"/>
    <property type="match status" value="1"/>
</dbReference>
<evidence type="ECO:0000313" key="3">
    <source>
        <dbReference type="Proteomes" id="UP001219219"/>
    </source>
</evidence>
<keyword evidence="1" id="KW-0732">Signal</keyword>
<protein>
    <submittedName>
        <fullName evidence="2">Fimbrial protein</fullName>
    </submittedName>
</protein>
<dbReference type="GO" id="GO:0007155">
    <property type="term" value="P:cell adhesion"/>
    <property type="evidence" value="ECO:0007669"/>
    <property type="project" value="InterPro"/>
</dbReference>
<name>A0AAX3MTG3_ESCAL</name>
<evidence type="ECO:0000256" key="1">
    <source>
        <dbReference type="SAM" id="SignalP"/>
    </source>
</evidence>
<keyword evidence="2" id="KW-0614">Plasmid</keyword>
<dbReference type="Gene3D" id="2.60.40.1090">
    <property type="entry name" value="Fimbrial-type adhesion domain"/>
    <property type="match status" value="1"/>
</dbReference>
<gene>
    <name evidence="2" type="ORF">PS049_26135</name>
</gene>
<evidence type="ECO:0000313" key="2">
    <source>
        <dbReference type="EMBL" id="WDB31956.1"/>
    </source>
</evidence>
<dbReference type="Proteomes" id="UP001219219">
    <property type="component" value="Plasmid pEA7_2"/>
</dbReference>
<geneLocation type="plasmid" evidence="2 3">
    <name>pEA7_2</name>
</geneLocation>
<organism evidence="2 3">
    <name type="scientific">Escherichia albertii</name>
    <dbReference type="NCBI Taxonomy" id="208962"/>
    <lineage>
        <taxon>Bacteria</taxon>
        <taxon>Pseudomonadati</taxon>
        <taxon>Pseudomonadota</taxon>
        <taxon>Gammaproteobacteria</taxon>
        <taxon>Enterobacterales</taxon>
        <taxon>Enterobacteriaceae</taxon>
        <taxon>Escherichia</taxon>
    </lineage>
</organism>
<sequence>MKKLMVASAIAMIMTAGSAMASQGDIQFFGNVAEVTCNVTPSVDGSVVDMVQLGTVTKNGKGDEKHIKFKATNPSGEQCTALAGKTATFTWTGNLGENGINAQSGLADDAYVIFTPVNATDGNNPITASQQTATFNAEKAISGGFEFKAQLQGKDKIGDFQSAAAYAVTYQ</sequence>
<dbReference type="InterPro" id="IPR008966">
    <property type="entry name" value="Adhesion_dom_sf"/>
</dbReference>